<keyword evidence="6 12" id="KW-0418">Kinase</keyword>
<feature type="transmembrane region" description="Helical" evidence="10">
    <location>
        <begin position="172"/>
        <end position="194"/>
    </location>
</feature>
<evidence type="ECO:0000256" key="8">
    <source>
        <dbReference type="ARBA" id="ARBA00023012"/>
    </source>
</evidence>
<dbReference type="InterPro" id="IPR050482">
    <property type="entry name" value="Sensor_HK_TwoCompSys"/>
</dbReference>
<dbReference type="SUPFAM" id="SSF55874">
    <property type="entry name" value="ATPase domain of HSP90 chaperone/DNA topoisomerase II/histidine kinase"/>
    <property type="match status" value="1"/>
</dbReference>
<feature type="transmembrane region" description="Helical" evidence="10">
    <location>
        <begin position="115"/>
        <end position="135"/>
    </location>
</feature>
<evidence type="ECO:0000313" key="13">
    <source>
        <dbReference type="Proteomes" id="UP000215005"/>
    </source>
</evidence>
<name>A0A223S713_9ACTN</name>
<accession>A0A223S713</accession>
<dbReference type="GO" id="GO:0005524">
    <property type="term" value="F:ATP binding"/>
    <property type="evidence" value="ECO:0007669"/>
    <property type="project" value="UniProtKB-KW"/>
</dbReference>
<evidence type="ECO:0000256" key="3">
    <source>
        <dbReference type="ARBA" id="ARBA00022553"/>
    </source>
</evidence>
<dbReference type="InterPro" id="IPR036890">
    <property type="entry name" value="HATPase_C_sf"/>
</dbReference>
<feature type="domain" description="Signal transduction histidine kinase subgroup 3 dimerisation and phosphoacceptor" evidence="11">
    <location>
        <begin position="224"/>
        <end position="289"/>
    </location>
</feature>
<keyword evidence="3" id="KW-0597">Phosphoprotein</keyword>
<dbReference type="KEGG" id="ngv:CDO52_15045"/>
<dbReference type="EC" id="2.7.13.3" evidence="2"/>
<evidence type="ECO:0000256" key="7">
    <source>
        <dbReference type="ARBA" id="ARBA00022840"/>
    </source>
</evidence>
<keyword evidence="5" id="KW-0547">Nucleotide-binding</keyword>
<feature type="region of interest" description="Disordered" evidence="9">
    <location>
        <begin position="373"/>
        <end position="394"/>
    </location>
</feature>
<dbReference type="AlphaFoldDB" id="A0A223S713"/>
<keyword evidence="10" id="KW-0472">Membrane</keyword>
<feature type="transmembrane region" description="Helical" evidence="10">
    <location>
        <begin position="57"/>
        <end position="77"/>
    </location>
</feature>
<comment type="catalytic activity">
    <reaction evidence="1">
        <text>ATP + protein L-histidine = ADP + protein N-phospho-L-histidine.</text>
        <dbReference type="EC" id="2.7.13.3"/>
    </reaction>
</comment>
<keyword evidence="4" id="KW-0808">Transferase</keyword>
<keyword evidence="13" id="KW-1185">Reference proteome</keyword>
<dbReference type="Gene3D" id="3.30.565.10">
    <property type="entry name" value="Histidine kinase-like ATPase, C-terminal domain"/>
    <property type="match status" value="1"/>
</dbReference>
<evidence type="ECO:0000256" key="5">
    <source>
        <dbReference type="ARBA" id="ARBA00022741"/>
    </source>
</evidence>
<proteinExistence type="predicted"/>
<dbReference type="Gene3D" id="1.20.5.1930">
    <property type="match status" value="1"/>
</dbReference>
<organism evidence="12 13">
    <name type="scientific">Nocardiopsis gilva YIM 90087</name>
    <dbReference type="NCBI Taxonomy" id="1235441"/>
    <lineage>
        <taxon>Bacteria</taxon>
        <taxon>Bacillati</taxon>
        <taxon>Actinomycetota</taxon>
        <taxon>Actinomycetes</taxon>
        <taxon>Streptosporangiales</taxon>
        <taxon>Nocardiopsidaceae</taxon>
        <taxon>Nocardiopsis</taxon>
    </lineage>
</organism>
<gene>
    <name evidence="12" type="ORF">CDO52_15045</name>
</gene>
<dbReference type="EMBL" id="CP022753">
    <property type="protein sequence ID" value="ASU83924.1"/>
    <property type="molecule type" value="Genomic_DNA"/>
</dbReference>
<dbReference type="Proteomes" id="UP000215005">
    <property type="component" value="Chromosome"/>
</dbReference>
<reference evidence="12 13" key="1">
    <citation type="submission" date="2017-08" db="EMBL/GenBank/DDBJ databases">
        <title>The complete genome sequence of Nocardiopsis gilva YIM 90087.</title>
        <authorList>
            <person name="Yin M."/>
            <person name="Tang S."/>
        </authorList>
    </citation>
    <scope>NUCLEOTIDE SEQUENCE [LARGE SCALE GENOMIC DNA]</scope>
    <source>
        <strain evidence="12 13">YIM 90087</strain>
    </source>
</reference>
<evidence type="ECO:0000256" key="1">
    <source>
        <dbReference type="ARBA" id="ARBA00000085"/>
    </source>
</evidence>
<keyword evidence="10" id="KW-1133">Transmembrane helix</keyword>
<dbReference type="RefSeq" id="WP_017619003.1">
    <property type="nucleotide sequence ID" value="NZ_ANBG01000212.1"/>
</dbReference>
<keyword evidence="7" id="KW-0067">ATP-binding</keyword>
<feature type="transmembrane region" description="Helical" evidence="10">
    <location>
        <begin position="20"/>
        <end position="45"/>
    </location>
</feature>
<sequence length="431" mass="45822">MPVIRLLLTPLWDATTYARWVYMVIGGTVFLPYLLATLVLASMFATPATPGPQGADPGFLALALIPAVLLVAASAWIPGARSLEGHVTHALLRGPIAAEHITESASWRSRARTGLWLALHLVLGFGVALATMVGLTEAAALAATPFATDHMAIAQGPLTFFGSSRPTGALRWLAPLIGLGLLLALVYTTALIGWGMARLAPRLLGPSTAERLAAAQERADHLAERNRLARELHDSIGHALSVVALQSGTAARVLDSDPDFARHALEAIAEQARTATAELDHVLGLLREERPTAATPPQRGLSDLQGLIEATRAIGGQLTAHVDGDVHHVPAVVSRETYRICQEGITNALRHGGKVPITLHVTIEPERLSVEVTNPHTPASSPLPRPALRRGGGHGLAGLHERLRILGGRLQAGPHDGHWRLRAEISWGQAR</sequence>
<evidence type="ECO:0000259" key="11">
    <source>
        <dbReference type="Pfam" id="PF07730"/>
    </source>
</evidence>
<evidence type="ECO:0000256" key="10">
    <source>
        <dbReference type="SAM" id="Phobius"/>
    </source>
</evidence>
<dbReference type="GO" id="GO:0046983">
    <property type="term" value="F:protein dimerization activity"/>
    <property type="evidence" value="ECO:0007669"/>
    <property type="project" value="InterPro"/>
</dbReference>
<keyword evidence="10" id="KW-0812">Transmembrane</keyword>
<protein>
    <recommendedName>
        <fullName evidence="2">histidine kinase</fullName>
        <ecNumber evidence="2">2.7.13.3</ecNumber>
    </recommendedName>
</protein>
<dbReference type="InterPro" id="IPR011712">
    <property type="entry name" value="Sig_transdc_His_kin_sub3_dim/P"/>
</dbReference>
<dbReference type="Pfam" id="PF07730">
    <property type="entry name" value="HisKA_3"/>
    <property type="match status" value="1"/>
</dbReference>
<dbReference type="GO" id="GO:0000155">
    <property type="term" value="F:phosphorelay sensor kinase activity"/>
    <property type="evidence" value="ECO:0007669"/>
    <property type="project" value="InterPro"/>
</dbReference>
<evidence type="ECO:0000256" key="9">
    <source>
        <dbReference type="SAM" id="MobiDB-lite"/>
    </source>
</evidence>
<keyword evidence="8" id="KW-0902">Two-component regulatory system</keyword>
<dbReference type="PANTHER" id="PTHR24421">
    <property type="entry name" value="NITRATE/NITRITE SENSOR PROTEIN NARX-RELATED"/>
    <property type="match status" value="1"/>
</dbReference>
<evidence type="ECO:0000256" key="6">
    <source>
        <dbReference type="ARBA" id="ARBA00022777"/>
    </source>
</evidence>
<evidence type="ECO:0000256" key="2">
    <source>
        <dbReference type="ARBA" id="ARBA00012438"/>
    </source>
</evidence>
<evidence type="ECO:0000313" key="12">
    <source>
        <dbReference type="EMBL" id="ASU83924.1"/>
    </source>
</evidence>
<evidence type="ECO:0000256" key="4">
    <source>
        <dbReference type="ARBA" id="ARBA00022679"/>
    </source>
</evidence>
<dbReference type="GO" id="GO:0016020">
    <property type="term" value="C:membrane"/>
    <property type="evidence" value="ECO:0007669"/>
    <property type="project" value="InterPro"/>
</dbReference>
<dbReference type="PANTHER" id="PTHR24421:SF10">
    <property type="entry name" value="NITRATE_NITRITE SENSOR PROTEIN NARQ"/>
    <property type="match status" value="1"/>
</dbReference>